<dbReference type="PANTHER" id="PTHR46890">
    <property type="entry name" value="NON-LTR RETROLELEMENT REVERSE TRANSCRIPTASE-LIKE PROTEIN-RELATED"/>
    <property type="match status" value="1"/>
</dbReference>
<sequence>MIIGWLVLANKRLLLTFVYAKCTYTERRALWTDLDRSQMNDCPWMVLGDFNAICMDSERIGGHPRPLISMSEFNDCLDMCGLLDLPSSGQTMSWCNGHEGVARSWAKLDRVVINNVFSSQYSMAHLTYLNRKTSDHCPMIVNLERASLSYGPAPFRFQNMWCLHENFLSCVQDAWHRTDLVSGMLKLAIRLKRTKVALRAWNRNVFGLVDSNLKALEGRLENLENLLQMGYAEDVEEDYLVTKLEINVWEKREAIRLGQIAKQKWLIEGDQNTKFFHSVVNQRRRKSQISRMVLDDGTILNNAEEVHLGAAQYFRKFLTTSVDVEQGNLASILDHVITEDDNNMLCLEPSEMEVKEAMASIPRQSSPGPDGFGFDFYMHCWDFIKEDVVEAARDFFRGSPLPMFYSSSFIVLIPKVPNPSSFDKFRPISLCSVAYKIFSKIIVTRLTRVIHKLVSPEQGAFVPGRSIFENITLAQEMVHSLHRKTVGGNVMVKIDMAKAYDRVHWGFLLEVLRTFGFSNQFCNLISQCVKSPFFSVMMNGTFKDFFQSAREKVYEGLVDTLATYERWSGQIISKDKSALFPSKFISLSRKRELLRRTGFKEGQFPVTYLGAPLVSGRLLSRFVEPLVEKIRNKVAGWKCSLLSQGARVILLRHVLSSMPIHILSVVNVPQGHYRSDKLYFGQFFLGVKGRERGNCIGVLGRKFVSLLGKVVWE</sequence>
<dbReference type="Pfam" id="PF00078">
    <property type="entry name" value="RVT_1"/>
    <property type="match status" value="1"/>
</dbReference>
<dbReference type="CDD" id="cd01650">
    <property type="entry name" value="RT_nLTR_like"/>
    <property type="match status" value="1"/>
</dbReference>
<evidence type="ECO:0000313" key="4">
    <source>
        <dbReference type="Proteomes" id="UP001168877"/>
    </source>
</evidence>
<feature type="domain" description="Reverse transcriptase" evidence="2">
    <location>
        <begin position="419"/>
        <end position="545"/>
    </location>
</feature>
<dbReference type="PANTHER" id="PTHR46890:SF48">
    <property type="entry name" value="RNA-DIRECTED DNA POLYMERASE"/>
    <property type="match status" value="1"/>
</dbReference>
<accession>A0AA39SGE9</accession>
<comment type="caution">
    <text evidence="3">The sequence shown here is derived from an EMBL/GenBank/DDBJ whole genome shotgun (WGS) entry which is preliminary data.</text>
</comment>
<dbReference type="SUPFAM" id="SSF56219">
    <property type="entry name" value="DNase I-like"/>
    <property type="match status" value="1"/>
</dbReference>
<gene>
    <name evidence="3" type="ORF">LWI29_029143</name>
</gene>
<dbReference type="InterPro" id="IPR052343">
    <property type="entry name" value="Retrotransposon-Effector_Assoc"/>
</dbReference>
<evidence type="ECO:0000313" key="3">
    <source>
        <dbReference type="EMBL" id="KAK0590588.1"/>
    </source>
</evidence>
<name>A0AA39SGE9_ACESA</name>
<evidence type="ECO:0000256" key="1">
    <source>
        <dbReference type="SAM" id="SignalP"/>
    </source>
</evidence>
<reference evidence="3" key="1">
    <citation type="journal article" date="2022" name="Plant J.">
        <title>Strategies of tolerance reflected in two North American maple genomes.</title>
        <authorList>
            <person name="McEvoy S.L."/>
            <person name="Sezen U.U."/>
            <person name="Trouern-Trend A."/>
            <person name="McMahon S.M."/>
            <person name="Schaberg P.G."/>
            <person name="Yang J."/>
            <person name="Wegrzyn J.L."/>
            <person name="Swenson N.G."/>
        </authorList>
    </citation>
    <scope>NUCLEOTIDE SEQUENCE</scope>
    <source>
        <strain evidence="3">NS2018</strain>
    </source>
</reference>
<feature type="signal peptide" evidence="1">
    <location>
        <begin position="1"/>
        <end position="20"/>
    </location>
</feature>
<protein>
    <recommendedName>
        <fullName evidence="2">Reverse transcriptase domain-containing protein</fullName>
    </recommendedName>
</protein>
<dbReference type="InterPro" id="IPR043502">
    <property type="entry name" value="DNA/RNA_pol_sf"/>
</dbReference>
<feature type="chain" id="PRO_5041326870" description="Reverse transcriptase domain-containing protein" evidence="1">
    <location>
        <begin position="21"/>
        <end position="713"/>
    </location>
</feature>
<keyword evidence="1" id="KW-0732">Signal</keyword>
<reference evidence="3" key="2">
    <citation type="submission" date="2023-06" db="EMBL/GenBank/DDBJ databases">
        <authorList>
            <person name="Swenson N.G."/>
            <person name="Wegrzyn J.L."/>
            <person name="Mcevoy S.L."/>
        </authorList>
    </citation>
    <scope>NUCLEOTIDE SEQUENCE</scope>
    <source>
        <strain evidence="3">NS2018</strain>
        <tissue evidence="3">Leaf</tissue>
    </source>
</reference>
<proteinExistence type="predicted"/>
<dbReference type="InterPro" id="IPR036691">
    <property type="entry name" value="Endo/exonu/phosph_ase_sf"/>
</dbReference>
<dbReference type="Proteomes" id="UP001168877">
    <property type="component" value="Unassembled WGS sequence"/>
</dbReference>
<dbReference type="AlphaFoldDB" id="A0AA39SGE9"/>
<evidence type="ECO:0000259" key="2">
    <source>
        <dbReference type="Pfam" id="PF00078"/>
    </source>
</evidence>
<dbReference type="EMBL" id="JAUESC010000381">
    <property type="protein sequence ID" value="KAK0590588.1"/>
    <property type="molecule type" value="Genomic_DNA"/>
</dbReference>
<dbReference type="SUPFAM" id="SSF56672">
    <property type="entry name" value="DNA/RNA polymerases"/>
    <property type="match status" value="1"/>
</dbReference>
<organism evidence="3 4">
    <name type="scientific">Acer saccharum</name>
    <name type="common">Sugar maple</name>
    <dbReference type="NCBI Taxonomy" id="4024"/>
    <lineage>
        <taxon>Eukaryota</taxon>
        <taxon>Viridiplantae</taxon>
        <taxon>Streptophyta</taxon>
        <taxon>Embryophyta</taxon>
        <taxon>Tracheophyta</taxon>
        <taxon>Spermatophyta</taxon>
        <taxon>Magnoliopsida</taxon>
        <taxon>eudicotyledons</taxon>
        <taxon>Gunneridae</taxon>
        <taxon>Pentapetalae</taxon>
        <taxon>rosids</taxon>
        <taxon>malvids</taxon>
        <taxon>Sapindales</taxon>
        <taxon>Sapindaceae</taxon>
        <taxon>Hippocastanoideae</taxon>
        <taxon>Acereae</taxon>
        <taxon>Acer</taxon>
    </lineage>
</organism>
<keyword evidence="4" id="KW-1185">Reference proteome</keyword>
<dbReference type="Gene3D" id="3.60.10.10">
    <property type="entry name" value="Endonuclease/exonuclease/phosphatase"/>
    <property type="match status" value="1"/>
</dbReference>
<dbReference type="InterPro" id="IPR000477">
    <property type="entry name" value="RT_dom"/>
</dbReference>